<evidence type="ECO:0000313" key="2">
    <source>
        <dbReference type="Proteomes" id="UP000887116"/>
    </source>
</evidence>
<dbReference type="Pfam" id="PF03564">
    <property type="entry name" value="DUF1759"/>
    <property type="match status" value="1"/>
</dbReference>
<dbReference type="InterPro" id="IPR005312">
    <property type="entry name" value="DUF1759"/>
</dbReference>
<name>A0A8X6LWV5_TRICU</name>
<keyword evidence="2" id="KW-1185">Reference proteome</keyword>
<dbReference type="InterPro" id="IPR043502">
    <property type="entry name" value="DNA/RNA_pol_sf"/>
</dbReference>
<dbReference type="GO" id="GO:0071897">
    <property type="term" value="P:DNA biosynthetic process"/>
    <property type="evidence" value="ECO:0007669"/>
    <property type="project" value="UniProtKB-ARBA"/>
</dbReference>
<evidence type="ECO:0000313" key="1">
    <source>
        <dbReference type="EMBL" id="GFR23622.1"/>
    </source>
</evidence>
<accession>A0A8X6LWV5</accession>
<dbReference type="EMBL" id="BMAO01008463">
    <property type="protein sequence ID" value="GFR23622.1"/>
    <property type="molecule type" value="Genomic_DNA"/>
</dbReference>
<dbReference type="InterPro" id="IPR008042">
    <property type="entry name" value="Retrotrans_Pao"/>
</dbReference>
<organism evidence="1 2">
    <name type="scientific">Trichonephila clavata</name>
    <name type="common">Joro spider</name>
    <name type="synonym">Nephila clavata</name>
    <dbReference type="NCBI Taxonomy" id="2740835"/>
    <lineage>
        <taxon>Eukaryota</taxon>
        <taxon>Metazoa</taxon>
        <taxon>Ecdysozoa</taxon>
        <taxon>Arthropoda</taxon>
        <taxon>Chelicerata</taxon>
        <taxon>Arachnida</taxon>
        <taxon>Araneae</taxon>
        <taxon>Araneomorphae</taxon>
        <taxon>Entelegynae</taxon>
        <taxon>Araneoidea</taxon>
        <taxon>Nephilidae</taxon>
        <taxon>Trichonephila</taxon>
    </lineage>
</organism>
<proteinExistence type="predicted"/>
<sequence length="849" mass="96683">MDAILKQKKIVKGKLTRLVSKIDDLQNQANSESIIEVYEKDVNLIDTEVNYLNNNLLSTCTDEDFNGYEIEMHNLFSKLDTLKIILKEEMKKLVRNDNNINACQNNANTNVNNLKLPRIELPVFTSNYMEWISFRDLFLASVGNNNTLSDRQKLQYFKLSVKGEAATLLQSIQITNYNYQKAWNALTERYENEAEIINAALNKLVSQPVLKQESASGLRKIIDTTQQCIDTLQILKQPVEHWDTLIIFLLRGKLDPETLRVWTLEQTNKKNPSFAQFKSFVLGRATAIASLAKCQKEKTSVPFEAGGNALILPKITCDLPQFQVDASALNTFKNLQLADINCLQPSSIDILLGADVFGEIMLNRHLNVPGHSLTAMETIFGWIVLGKTKLSCQRIISNHASYNAVEFQLDKFWQLEELSETKPFTNEEIACENHFKRTYTRDSTGRFAVKFPFRDSSDELGSSRDIAVHRLQQIERRFSKNQSLSDQYHKFMDDYLKLGHMELISENEIDVPASSSFYLPHHPVPNKNGDKFRVDAQNSHNCGHEKMYRQITLHDSDFQRIVWRNSPFEPIQDFRLTRIAYGIASSPNLAIKCLQQLALNESNNFPLASKAALKDYYVDDLMSGANSLSEALELQNQLTQMVSSAGLVLRKWASNCSELLNSIDSDMRLSNTSLNIDNDDTVKTLGILWHPVSGVFYFKITPLSFEGTLTKRTLLSTIAKTFDPLGWLSPITIQYKTIMQRLWKQQLKWDERVPTDIKLEWEQLANGVQFVKDIKIPRFLLVDSDNQFHLFGFSDASEKAYAAAIYCRSVSDTGKINIQLIIAKTRVAPLKTVSLPRLELCGALLLVKL</sequence>
<dbReference type="SUPFAM" id="SSF56672">
    <property type="entry name" value="DNA/RNA polymerases"/>
    <property type="match status" value="1"/>
</dbReference>
<dbReference type="AlphaFoldDB" id="A0A8X6LWV5"/>
<dbReference type="Pfam" id="PF05380">
    <property type="entry name" value="Peptidase_A17"/>
    <property type="match status" value="1"/>
</dbReference>
<reference evidence="1" key="1">
    <citation type="submission" date="2020-07" db="EMBL/GenBank/DDBJ databases">
        <title>Multicomponent nature underlies the extraordinary mechanical properties of spider dragline silk.</title>
        <authorList>
            <person name="Kono N."/>
            <person name="Nakamura H."/>
            <person name="Mori M."/>
            <person name="Yoshida Y."/>
            <person name="Ohtoshi R."/>
            <person name="Malay A.D."/>
            <person name="Moran D.A.P."/>
            <person name="Tomita M."/>
            <person name="Numata K."/>
            <person name="Arakawa K."/>
        </authorList>
    </citation>
    <scope>NUCLEOTIDE SEQUENCE</scope>
</reference>
<dbReference type="OrthoDB" id="6429740at2759"/>
<dbReference type="Proteomes" id="UP000887116">
    <property type="component" value="Unassembled WGS sequence"/>
</dbReference>
<protein>
    <submittedName>
        <fullName evidence="1">Integrase catalytic domain-containing protein</fullName>
    </submittedName>
</protein>
<dbReference type="PANTHER" id="PTHR47331">
    <property type="entry name" value="PHD-TYPE DOMAIN-CONTAINING PROTEIN"/>
    <property type="match status" value="1"/>
</dbReference>
<comment type="caution">
    <text evidence="1">The sequence shown here is derived from an EMBL/GenBank/DDBJ whole genome shotgun (WGS) entry which is preliminary data.</text>
</comment>
<gene>
    <name evidence="1" type="primary">TcasGA2_TC033491</name>
    <name evidence="1" type="ORF">TNCT_312781</name>
</gene>